<accession>A0AAV3QT38</accession>
<dbReference type="AlphaFoldDB" id="A0AAV3QT38"/>
<protein>
    <submittedName>
        <fullName evidence="2">Transmembrane signal receptor</fullName>
    </submittedName>
</protein>
<keyword evidence="2" id="KW-0812">Transmembrane</keyword>
<dbReference type="PANTHER" id="PTHR11439">
    <property type="entry name" value="GAG-POL-RELATED RETROTRANSPOSON"/>
    <property type="match status" value="1"/>
</dbReference>
<gene>
    <name evidence="2" type="ORF">LIER_21889</name>
</gene>
<reference evidence="2 3" key="1">
    <citation type="submission" date="2024-01" db="EMBL/GenBank/DDBJ databases">
        <title>The complete chloroplast genome sequence of Lithospermum erythrorhizon: insights into the phylogenetic relationship among Boraginaceae species and the maternal lineages of purple gromwells.</title>
        <authorList>
            <person name="Okada T."/>
            <person name="Watanabe K."/>
        </authorList>
    </citation>
    <scope>NUCLEOTIDE SEQUENCE [LARGE SCALE GENOMIC DNA]</scope>
</reference>
<evidence type="ECO:0000259" key="1">
    <source>
        <dbReference type="Pfam" id="PF07727"/>
    </source>
</evidence>
<dbReference type="Pfam" id="PF07727">
    <property type="entry name" value="RVT_2"/>
    <property type="match status" value="1"/>
</dbReference>
<keyword evidence="2" id="KW-0472">Membrane</keyword>
<feature type="domain" description="Reverse transcriptase Ty1/copia-type" evidence="1">
    <location>
        <begin position="2"/>
        <end position="184"/>
    </location>
</feature>
<evidence type="ECO:0000313" key="3">
    <source>
        <dbReference type="Proteomes" id="UP001454036"/>
    </source>
</evidence>
<proteinExistence type="predicted"/>
<sequence>MDTIRMILSIAAQSKWNIYQLDMKSAFLQGEIEEEVYVAQPAYFEVIGKEDHVYKLHKALYGLKQAPRAWFSKIEAHFVKNGFKNSDNEQTLFTKRSKTVNIIIVSVYVDDLIYTGNDLEMMMMFKQSMVEVFEMTDLGNMNYFLGIEVKQTQAGIFICQRKYAEEILKKFAMSDCNSVLCPILPGTTIDKDTEGSLIDETYYKQIVGSLMYLTNTRPDMTFAVSILSRFMSRPTELHLQLAKRVLRYLKGTTDYGIYYQGDKNGGELLAYTHSDFAGDKYDRKKTEFIAAAVCACQGIWMKRILEELDHKLEDCIHIKCDNSSTIKLSKNPVLYGRSKHIDIRFHFLRNLTKEGRIALEFCGIADQIADILTKALKNESFIKLRGALGMRSITEVSYTLRV</sequence>
<dbReference type="SUPFAM" id="SSF56672">
    <property type="entry name" value="DNA/RNA polymerases"/>
    <property type="match status" value="1"/>
</dbReference>
<keyword evidence="2" id="KW-0675">Receptor</keyword>
<keyword evidence="3" id="KW-1185">Reference proteome</keyword>
<name>A0AAV3QT38_LITER</name>
<dbReference type="Proteomes" id="UP001454036">
    <property type="component" value="Unassembled WGS sequence"/>
</dbReference>
<evidence type="ECO:0000313" key="2">
    <source>
        <dbReference type="EMBL" id="GAA0166823.1"/>
    </source>
</evidence>
<dbReference type="InterPro" id="IPR043502">
    <property type="entry name" value="DNA/RNA_pol_sf"/>
</dbReference>
<organism evidence="2 3">
    <name type="scientific">Lithospermum erythrorhizon</name>
    <name type="common">Purple gromwell</name>
    <name type="synonym">Lithospermum officinale var. erythrorhizon</name>
    <dbReference type="NCBI Taxonomy" id="34254"/>
    <lineage>
        <taxon>Eukaryota</taxon>
        <taxon>Viridiplantae</taxon>
        <taxon>Streptophyta</taxon>
        <taxon>Embryophyta</taxon>
        <taxon>Tracheophyta</taxon>
        <taxon>Spermatophyta</taxon>
        <taxon>Magnoliopsida</taxon>
        <taxon>eudicotyledons</taxon>
        <taxon>Gunneridae</taxon>
        <taxon>Pentapetalae</taxon>
        <taxon>asterids</taxon>
        <taxon>lamiids</taxon>
        <taxon>Boraginales</taxon>
        <taxon>Boraginaceae</taxon>
        <taxon>Boraginoideae</taxon>
        <taxon>Lithospermeae</taxon>
        <taxon>Lithospermum</taxon>
    </lineage>
</organism>
<comment type="caution">
    <text evidence="2">The sequence shown here is derived from an EMBL/GenBank/DDBJ whole genome shotgun (WGS) entry which is preliminary data.</text>
</comment>
<dbReference type="InterPro" id="IPR013103">
    <property type="entry name" value="RVT_2"/>
</dbReference>
<dbReference type="PANTHER" id="PTHR11439:SF517">
    <property type="entry name" value="CYSTEINE-RICH RLK (RECEPTOR-LIKE PROTEIN KINASE) 8"/>
    <property type="match status" value="1"/>
</dbReference>
<dbReference type="EMBL" id="BAABME010005867">
    <property type="protein sequence ID" value="GAA0166823.1"/>
    <property type="molecule type" value="Genomic_DNA"/>
</dbReference>
<dbReference type="CDD" id="cd09272">
    <property type="entry name" value="RNase_HI_RT_Ty1"/>
    <property type="match status" value="1"/>
</dbReference>